<proteinExistence type="predicted"/>
<dbReference type="Pfam" id="PF01557">
    <property type="entry name" value="FAA_hydrolase"/>
    <property type="match status" value="1"/>
</dbReference>
<feature type="domain" description="Fumarylacetoacetase-like C-terminal" evidence="2">
    <location>
        <begin position="54"/>
        <end position="258"/>
    </location>
</feature>
<name>A0ABY9QJC1_GEOTD</name>
<dbReference type="SUPFAM" id="SSF56529">
    <property type="entry name" value="FAH"/>
    <property type="match status" value="1"/>
</dbReference>
<dbReference type="GO" id="GO:0016787">
    <property type="term" value="F:hydrolase activity"/>
    <property type="evidence" value="ECO:0007669"/>
    <property type="project" value="UniProtKB-KW"/>
</dbReference>
<evidence type="ECO:0000313" key="3">
    <source>
        <dbReference type="EMBL" id="WMV78148.1"/>
    </source>
</evidence>
<dbReference type="EMBL" id="CP133461">
    <property type="protein sequence ID" value="WMV78148.1"/>
    <property type="molecule type" value="Genomic_DNA"/>
</dbReference>
<dbReference type="PANTHER" id="PTHR11820">
    <property type="entry name" value="ACYLPYRUVASE"/>
    <property type="match status" value="1"/>
</dbReference>
<keyword evidence="4" id="KW-1185">Reference proteome</keyword>
<gene>
    <name evidence="3" type="ORF">HSX42_16925</name>
</gene>
<keyword evidence="1" id="KW-0479">Metal-binding</keyword>
<evidence type="ECO:0000256" key="1">
    <source>
        <dbReference type="ARBA" id="ARBA00022723"/>
    </source>
</evidence>
<evidence type="ECO:0000313" key="4">
    <source>
        <dbReference type="Proteomes" id="UP001297580"/>
    </source>
</evidence>
<evidence type="ECO:0000259" key="2">
    <source>
        <dbReference type="Pfam" id="PF01557"/>
    </source>
</evidence>
<dbReference type="InterPro" id="IPR011234">
    <property type="entry name" value="Fumarylacetoacetase-like_C"/>
</dbReference>
<dbReference type="Gene3D" id="3.90.850.10">
    <property type="entry name" value="Fumarylacetoacetase-like, C-terminal domain"/>
    <property type="match status" value="1"/>
</dbReference>
<keyword evidence="3" id="KW-0378">Hydrolase</keyword>
<organism evidence="3 4">
    <name type="scientific">Geobacillus thermodenitrificans</name>
    <dbReference type="NCBI Taxonomy" id="33940"/>
    <lineage>
        <taxon>Bacteria</taxon>
        <taxon>Bacillati</taxon>
        <taxon>Bacillota</taxon>
        <taxon>Bacilli</taxon>
        <taxon>Bacillales</taxon>
        <taxon>Anoxybacillaceae</taxon>
        <taxon>Geobacillus</taxon>
    </lineage>
</organism>
<sequence>MEGREAIVNVRLRLAGRRHSIEAEVDWRGGTVTLDRRTSRIDEWEWDAPEVGAVYGVALNDRREWEAMAEAMTAPPYRKPPEGPVLYMKPANTINAHRRPVVLPSGVNRLRTAPAIGLVIGRTAARVRPEGALDVVFGYTIVNDLSIPHEQLYRPAVKEQARDGFTPIGPWVVPKEETVPLSSLAARVYVNGRLVQCVDLRRFRRPPEQWLADVTEFMTLEQGDVLFFSWPADAPLVSAGDVVRIEMDGIGALENPIVAEEGGEGE</sequence>
<reference evidence="3 4" key="1">
    <citation type="submission" date="2023-08" db="EMBL/GenBank/DDBJ databases">
        <title>Complete genome sequence of Geobacillus thermodenitrificans K1041, a genetically tractable strain representative of the genus Geobacillus.</title>
        <authorList>
            <person name="Kani S."/>
            <person name="Suzuki H."/>
        </authorList>
    </citation>
    <scope>NUCLEOTIDE SEQUENCE [LARGE SCALE GENOMIC DNA]</scope>
    <source>
        <strain evidence="3 4">K1041</strain>
    </source>
</reference>
<protein>
    <submittedName>
        <fullName evidence="3">Fumarylacetoacetate hydrolase family protein</fullName>
    </submittedName>
</protein>
<accession>A0ABY9QJC1</accession>
<dbReference type="Proteomes" id="UP001297580">
    <property type="component" value="Chromosome"/>
</dbReference>
<dbReference type="PANTHER" id="PTHR11820:SF114">
    <property type="entry name" value="4-HYDROXYPHENYLACETATE CATABOLISM PROTEIN"/>
    <property type="match status" value="1"/>
</dbReference>
<dbReference type="InterPro" id="IPR036663">
    <property type="entry name" value="Fumarylacetoacetase_C_sf"/>
</dbReference>